<proteinExistence type="predicted"/>
<reference evidence="2" key="2">
    <citation type="submission" date="2019-11" db="EMBL/GenBank/DDBJ databases">
        <authorList>
            <consortium name="PulseNet: The National Subtyping Network for Foodborne Disease Surveillance"/>
            <person name="Tarr C.L."/>
            <person name="Trees E."/>
            <person name="Katz L.S."/>
            <person name="Carleton-Romer H.A."/>
            <person name="Stroika S."/>
            <person name="Kucerova Z."/>
            <person name="Roache K.F."/>
            <person name="Sabol A.L."/>
            <person name="Besser J."/>
            <person name="Gerner-Smidt P."/>
        </authorList>
    </citation>
    <scope>NUCLEOTIDE SEQUENCE</scope>
    <source>
        <strain evidence="2">PNUSAV001129</strain>
    </source>
</reference>
<evidence type="ECO:0000313" key="5">
    <source>
        <dbReference type="Proteomes" id="UP000714625"/>
    </source>
</evidence>
<name>A0AA36XML7_VIBAL</name>
<reference evidence="3 4" key="1">
    <citation type="submission" date="2017-12" db="EMBL/GenBank/DDBJ databases">
        <title>FDA dAtabase for Regulatory Grade micrObial Sequences (FDA-ARGOS): Supporting development and validation of Infectious Disease Dx tests.</title>
        <authorList>
            <person name="Hoffmann M."/>
            <person name="Allard M."/>
            <person name="Evans P."/>
            <person name="Brown E."/>
            <person name="Tallon L.J."/>
            <person name="Sadzewicz L."/>
            <person name="Sengamalay N."/>
            <person name="Ott S."/>
            <person name="Godinez A."/>
            <person name="Nagaraj S."/>
            <person name="Vavikolanu K."/>
            <person name="Aluvathingal J."/>
            <person name="Nadendla S."/>
            <person name="Hobson J."/>
            <person name="Sichtig H."/>
        </authorList>
    </citation>
    <scope>NUCLEOTIDE SEQUENCE [LARGE SCALE GENOMIC DNA]</scope>
    <source>
        <strain evidence="4">ATCC 17749</strain>
        <strain evidence="3">FDAARGOS_97</strain>
    </source>
</reference>
<evidence type="ECO:0000256" key="1">
    <source>
        <dbReference type="SAM" id="Phobius"/>
    </source>
</evidence>
<accession>A0AA36XML7</accession>
<dbReference type="AlphaFoldDB" id="A0AA36XML7"/>
<keyword evidence="4" id="KW-1185">Reference proteome</keyword>
<evidence type="ECO:0000313" key="3">
    <source>
        <dbReference type="EMBL" id="PNP25586.1"/>
    </source>
</evidence>
<dbReference type="Proteomes" id="UP000714625">
    <property type="component" value="Unassembled WGS sequence"/>
</dbReference>
<feature type="transmembrane region" description="Helical" evidence="1">
    <location>
        <begin position="12"/>
        <end position="41"/>
    </location>
</feature>
<dbReference type="EMBL" id="AAXMUW010000007">
    <property type="protein sequence ID" value="EGQ9134535.1"/>
    <property type="molecule type" value="Genomic_DNA"/>
</dbReference>
<keyword evidence="1" id="KW-0812">Transmembrane</keyword>
<organism evidence="2 5">
    <name type="scientific">Vibrio alginolyticus</name>
    <dbReference type="NCBI Taxonomy" id="663"/>
    <lineage>
        <taxon>Bacteria</taxon>
        <taxon>Pseudomonadati</taxon>
        <taxon>Pseudomonadota</taxon>
        <taxon>Gammaproteobacteria</taxon>
        <taxon>Vibrionales</taxon>
        <taxon>Vibrionaceae</taxon>
        <taxon>Vibrio</taxon>
    </lineage>
</organism>
<keyword evidence="1" id="KW-1133">Transmembrane helix</keyword>
<sequence length="48" mass="5627">MRVGIDHRYSLCFIVGFVFEVYLSVSAGSFSVFFITFFQIVTRNMHQE</sequence>
<gene>
    <name evidence="3" type="ORF">AL553_003630</name>
    <name evidence="2" type="ORF">GHY86_05110</name>
</gene>
<evidence type="ECO:0000313" key="4">
    <source>
        <dbReference type="Proteomes" id="UP000054316"/>
    </source>
</evidence>
<keyword evidence="1" id="KW-0472">Membrane</keyword>
<protein>
    <submittedName>
        <fullName evidence="2">Uncharacterized protein</fullName>
    </submittedName>
</protein>
<evidence type="ECO:0000313" key="2">
    <source>
        <dbReference type="EMBL" id="EGQ9134535.1"/>
    </source>
</evidence>
<dbReference type="EMBL" id="LOSN02000001">
    <property type="protein sequence ID" value="PNP25586.1"/>
    <property type="molecule type" value="Genomic_DNA"/>
</dbReference>
<dbReference type="Proteomes" id="UP000054316">
    <property type="component" value="Unassembled WGS sequence"/>
</dbReference>
<comment type="caution">
    <text evidence="2">The sequence shown here is derived from an EMBL/GenBank/DDBJ whole genome shotgun (WGS) entry which is preliminary data.</text>
</comment>